<accession>A0A9P9HXS8</accession>
<dbReference type="EMBL" id="JAGMUX010000003">
    <property type="protein sequence ID" value="KAH7265490.1"/>
    <property type="molecule type" value="Genomic_DNA"/>
</dbReference>
<dbReference type="GO" id="GO:0005524">
    <property type="term" value="F:ATP binding"/>
    <property type="evidence" value="ECO:0007669"/>
    <property type="project" value="InterPro"/>
</dbReference>
<reference evidence="3" key="1">
    <citation type="journal article" date="2021" name="Nat. Commun.">
        <title>Genetic determinants of endophytism in the Arabidopsis root mycobiome.</title>
        <authorList>
            <person name="Mesny F."/>
            <person name="Miyauchi S."/>
            <person name="Thiergart T."/>
            <person name="Pickel B."/>
            <person name="Atanasova L."/>
            <person name="Karlsson M."/>
            <person name="Huettel B."/>
            <person name="Barry K.W."/>
            <person name="Haridas S."/>
            <person name="Chen C."/>
            <person name="Bauer D."/>
            <person name="Andreopoulos W."/>
            <person name="Pangilinan J."/>
            <person name="LaButti K."/>
            <person name="Riley R."/>
            <person name="Lipzen A."/>
            <person name="Clum A."/>
            <person name="Drula E."/>
            <person name="Henrissat B."/>
            <person name="Kohler A."/>
            <person name="Grigoriev I.V."/>
            <person name="Martin F.M."/>
            <person name="Hacquard S."/>
        </authorList>
    </citation>
    <scope>NUCLEOTIDE SEQUENCE</scope>
    <source>
        <strain evidence="3">MPI-CAGE-AT-0023</strain>
    </source>
</reference>
<dbReference type="Proteomes" id="UP000720189">
    <property type="component" value="Unassembled WGS sequence"/>
</dbReference>
<evidence type="ECO:0000259" key="2">
    <source>
        <dbReference type="PROSITE" id="PS50011"/>
    </source>
</evidence>
<dbReference type="GeneID" id="70228829"/>
<gene>
    <name evidence="3" type="ORF">BKA55DRAFT_685957</name>
</gene>
<dbReference type="InterPro" id="IPR011009">
    <property type="entry name" value="Kinase-like_dom_sf"/>
</dbReference>
<dbReference type="GO" id="GO:0004672">
    <property type="term" value="F:protein kinase activity"/>
    <property type="evidence" value="ECO:0007669"/>
    <property type="project" value="InterPro"/>
</dbReference>
<proteinExistence type="predicted"/>
<sequence>MSHNESLTVSAIDESRRRKWVSQIGDTVGLLHEIGITWGDGKASNVLIHHATDDAWVIDFGGGWTEGWVDEELSGTVETDEMAIFNKRLQSALLDLWTAPEAILAAHGMRVKTRTDTAKTSGVLRNTAGKSRSPQ</sequence>
<organism evidence="3 4">
    <name type="scientific">Fusarium redolens</name>
    <dbReference type="NCBI Taxonomy" id="48865"/>
    <lineage>
        <taxon>Eukaryota</taxon>
        <taxon>Fungi</taxon>
        <taxon>Dikarya</taxon>
        <taxon>Ascomycota</taxon>
        <taxon>Pezizomycotina</taxon>
        <taxon>Sordariomycetes</taxon>
        <taxon>Hypocreomycetidae</taxon>
        <taxon>Hypocreales</taxon>
        <taxon>Nectriaceae</taxon>
        <taxon>Fusarium</taxon>
        <taxon>Fusarium redolens species complex</taxon>
    </lineage>
</organism>
<dbReference type="SUPFAM" id="SSF56112">
    <property type="entry name" value="Protein kinase-like (PK-like)"/>
    <property type="match status" value="1"/>
</dbReference>
<evidence type="ECO:0000313" key="3">
    <source>
        <dbReference type="EMBL" id="KAH7265490.1"/>
    </source>
</evidence>
<evidence type="ECO:0000256" key="1">
    <source>
        <dbReference type="SAM" id="MobiDB-lite"/>
    </source>
</evidence>
<protein>
    <recommendedName>
        <fullName evidence="2">Protein kinase domain-containing protein</fullName>
    </recommendedName>
</protein>
<dbReference type="OrthoDB" id="4062651at2759"/>
<comment type="caution">
    <text evidence="3">The sequence shown here is derived from an EMBL/GenBank/DDBJ whole genome shotgun (WGS) entry which is preliminary data.</text>
</comment>
<feature type="domain" description="Protein kinase" evidence="2">
    <location>
        <begin position="1"/>
        <end position="135"/>
    </location>
</feature>
<dbReference type="PROSITE" id="PS50011">
    <property type="entry name" value="PROTEIN_KINASE_DOM"/>
    <property type="match status" value="1"/>
</dbReference>
<keyword evidence="4" id="KW-1185">Reference proteome</keyword>
<feature type="compositionally biased region" description="Polar residues" evidence="1">
    <location>
        <begin position="118"/>
        <end position="135"/>
    </location>
</feature>
<dbReference type="InterPro" id="IPR000719">
    <property type="entry name" value="Prot_kinase_dom"/>
</dbReference>
<evidence type="ECO:0000313" key="4">
    <source>
        <dbReference type="Proteomes" id="UP000720189"/>
    </source>
</evidence>
<dbReference type="Pfam" id="PF06293">
    <property type="entry name" value="Kdo"/>
    <property type="match status" value="1"/>
</dbReference>
<dbReference type="Gene3D" id="1.10.510.10">
    <property type="entry name" value="Transferase(Phosphotransferase) domain 1"/>
    <property type="match status" value="1"/>
</dbReference>
<feature type="region of interest" description="Disordered" evidence="1">
    <location>
        <begin position="116"/>
        <end position="135"/>
    </location>
</feature>
<dbReference type="RefSeq" id="XP_046054225.1">
    <property type="nucleotide sequence ID" value="XM_046198875.1"/>
</dbReference>
<dbReference type="AlphaFoldDB" id="A0A9P9HXS8"/>
<name>A0A9P9HXS8_FUSRE</name>